<dbReference type="CDD" id="cd11059">
    <property type="entry name" value="CYP_fungal"/>
    <property type="match status" value="1"/>
</dbReference>
<evidence type="ECO:0000256" key="2">
    <source>
        <dbReference type="ARBA" id="ARBA00010617"/>
    </source>
</evidence>
<dbReference type="OMA" id="TAHFFRQ"/>
<dbReference type="InterPro" id="IPR001128">
    <property type="entry name" value="Cyt_P450"/>
</dbReference>
<dbReference type="VEuPathDB" id="FungiDB:AFLA_005167"/>
<evidence type="ECO:0000256" key="1">
    <source>
        <dbReference type="ARBA" id="ARBA00001971"/>
    </source>
</evidence>
<dbReference type="Proteomes" id="UP000596276">
    <property type="component" value="Chromosome 5"/>
</dbReference>
<keyword evidence="6 8" id="KW-0408">Iron</keyword>
<feature type="binding site" description="axial binding residue" evidence="8">
    <location>
        <position position="442"/>
    </location>
    <ligand>
        <name>heme</name>
        <dbReference type="ChEBI" id="CHEBI:30413"/>
    </ligand>
    <ligandPart>
        <name>Fe</name>
        <dbReference type="ChEBI" id="CHEBI:18248"/>
    </ligandPart>
</feature>
<dbReference type="AlphaFoldDB" id="A0A7U2MH64"/>
<dbReference type="PROSITE" id="PS00086">
    <property type="entry name" value="CYTOCHROME_P450"/>
    <property type="match status" value="1"/>
</dbReference>
<keyword evidence="11" id="KW-1185">Reference proteome</keyword>
<dbReference type="PANTHER" id="PTHR24305">
    <property type="entry name" value="CYTOCHROME P450"/>
    <property type="match status" value="1"/>
</dbReference>
<evidence type="ECO:0000256" key="6">
    <source>
        <dbReference type="ARBA" id="ARBA00023004"/>
    </source>
</evidence>
<dbReference type="VEuPathDB" id="FungiDB:F9C07_6723"/>
<dbReference type="PRINTS" id="PR00463">
    <property type="entry name" value="EP450I"/>
</dbReference>
<dbReference type="InterPro" id="IPR017972">
    <property type="entry name" value="Cyt_P450_CS"/>
</dbReference>
<sequence length="498" mass="56453">MDSGFIRDNIPAIASIAVLVYVLSVVYRSQRSHLSYLPGPWYTKFTDLPLRYKVVTGQRPRYVHALHDKYGPVVRIGPDEVDVSDISGAREIHRIGSGFLKSPWYSLLNRKDTQSIFTTTDPKFHNAHRRLLSSPMSELSLKSMEPLIDARVRLTIQKMQEEMKTRGVADVYKWWFFMATDIIGEITFGESFRMLEKGKVGDSLLRPDAKNQYVKDIEMISVIGGIRASFPILVKLATLLPLPIFKEVNASGNRVFGYATESINRYKRLLAENPENPKPTVFTKLYNAGEEGLPDNEIRDDAQSFIVAGSDTTANTLTYLVWAVCRDPQIKKKLVDELAEIRDDFTDEDLRSLPYLNQVINEALRLYPAVPSALPRSVPPKGTTMGGHWIPGGSTVSTQLYSLHRDPVAYPDPEKFEPSRWASPTKLMKDAFMPFGAGSRNCIGLHLAKIELRLATGYFFRYFPNAKLSSKYDFNDNDMEQMLFFLMSPKGKRCLLEV</sequence>
<proteinExistence type="inferred from homology"/>
<gene>
    <name evidence="10" type="ORF">F9C07_6723</name>
</gene>
<evidence type="ECO:0000256" key="8">
    <source>
        <dbReference type="PIRSR" id="PIRSR602401-1"/>
    </source>
</evidence>
<dbReference type="PANTHER" id="PTHR24305:SF96">
    <property type="entry name" value="CYTOCHROME P450 MONOOXYGENASE STCB-RELATED"/>
    <property type="match status" value="1"/>
</dbReference>
<evidence type="ECO:0000256" key="7">
    <source>
        <dbReference type="ARBA" id="ARBA00023033"/>
    </source>
</evidence>
<keyword evidence="4 8" id="KW-0479">Metal-binding</keyword>
<keyword evidence="3 8" id="KW-0349">Heme</keyword>
<accession>A0A7U2MH64</accession>
<dbReference type="GO" id="GO:0020037">
    <property type="term" value="F:heme binding"/>
    <property type="evidence" value="ECO:0007669"/>
    <property type="project" value="InterPro"/>
</dbReference>
<evidence type="ECO:0000256" key="9">
    <source>
        <dbReference type="RuleBase" id="RU000461"/>
    </source>
</evidence>
<dbReference type="EMBL" id="CP044621">
    <property type="protein sequence ID" value="QRD83671.1"/>
    <property type="molecule type" value="Genomic_DNA"/>
</dbReference>
<protein>
    <submittedName>
        <fullName evidence="10">Cytochrome P450</fullName>
    </submittedName>
</protein>
<evidence type="ECO:0000313" key="11">
    <source>
        <dbReference type="Proteomes" id="UP000596276"/>
    </source>
</evidence>
<dbReference type="InterPro" id="IPR050121">
    <property type="entry name" value="Cytochrome_P450_monoxygenase"/>
</dbReference>
<dbReference type="InterPro" id="IPR036396">
    <property type="entry name" value="Cyt_P450_sf"/>
</dbReference>
<dbReference type="PRINTS" id="PR00385">
    <property type="entry name" value="P450"/>
</dbReference>
<keyword evidence="5 9" id="KW-0560">Oxidoreductase</keyword>
<dbReference type="GO" id="GO:0016705">
    <property type="term" value="F:oxidoreductase activity, acting on paired donors, with incorporation or reduction of molecular oxygen"/>
    <property type="evidence" value="ECO:0007669"/>
    <property type="project" value="InterPro"/>
</dbReference>
<dbReference type="InterPro" id="IPR002401">
    <property type="entry name" value="Cyt_P450_E_grp-I"/>
</dbReference>
<dbReference type="GO" id="GO:0004497">
    <property type="term" value="F:monooxygenase activity"/>
    <property type="evidence" value="ECO:0007669"/>
    <property type="project" value="UniProtKB-KW"/>
</dbReference>
<reference evidence="11" key="1">
    <citation type="journal article" date="2021" name="G3 (Bethesda)">
        <title>Chromosome assembled and annotated genome sequence of Aspergillus flavus NRRL 3357.</title>
        <authorList>
            <person name="Skerker J.M."/>
            <person name="Pianalto K.M."/>
            <person name="Mondo S.J."/>
            <person name="Yang K."/>
            <person name="Arkin A.P."/>
            <person name="Keller N.P."/>
            <person name="Grigoriev I.V."/>
            <person name="Louise Glass N.L."/>
        </authorList>
    </citation>
    <scope>NUCLEOTIDE SEQUENCE [LARGE SCALE GENOMIC DNA]</scope>
    <source>
        <strain evidence="11">ATCC 200026 / FGSC A1120 / IAM 13836 / NRRL 3357 / JCM 12722 / SRRC 167</strain>
    </source>
</reference>
<keyword evidence="7 9" id="KW-0503">Monooxygenase</keyword>
<evidence type="ECO:0000256" key="5">
    <source>
        <dbReference type="ARBA" id="ARBA00023002"/>
    </source>
</evidence>
<name>A0A7U2MH64_ASPFN</name>
<comment type="cofactor">
    <cofactor evidence="1 8">
        <name>heme</name>
        <dbReference type="ChEBI" id="CHEBI:30413"/>
    </cofactor>
</comment>
<comment type="similarity">
    <text evidence="2 9">Belongs to the cytochrome P450 family.</text>
</comment>
<evidence type="ECO:0000256" key="3">
    <source>
        <dbReference type="ARBA" id="ARBA00022617"/>
    </source>
</evidence>
<dbReference type="SUPFAM" id="SSF48264">
    <property type="entry name" value="Cytochrome P450"/>
    <property type="match status" value="1"/>
</dbReference>
<organism evidence="10 11">
    <name type="scientific">Aspergillus flavus (strain ATCC 200026 / FGSC A1120 / IAM 13836 / NRRL 3357 / JCM 12722 / SRRC 167)</name>
    <dbReference type="NCBI Taxonomy" id="332952"/>
    <lineage>
        <taxon>Eukaryota</taxon>
        <taxon>Fungi</taxon>
        <taxon>Dikarya</taxon>
        <taxon>Ascomycota</taxon>
        <taxon>Pezizomycotina</taxon>
        <taxon>Eurotiomycetes</taxon>
        <taxon>Eurotiomycetidae</taxon>
        <taxon>Eurotiales</taxon>
        <taxon>Aspergillaceae</taxon>
        <taxon>Aspergillus</taxon>
        <taxon>Aspergillus subgen. Circumdati</taxon>
    </lineage>
</organism>
<evidence type="ECO:0000313" key="10">
    <source>
        <dbReference type="EMBL" id="QRD83671.1"/>
    </source>
</evidence>
<evidence type="ECO:0000256" key="4">
    <source>
        <dbReference type="ARBA" id="ARBA00022723"/>
    </source>
</evidence>
<dbReference type="Pfam" id="PF00067">
    <property type="entry name" value="p450"/>
    <property type="match status" value="1"/>
</dbReference>
<dbReference type="Gene3D" id="1.10.630.10">
    <property type="entry name" value="Cytochrome P450"/>
    <property type="match status" value="1"/>
</dbReference>
<dbReference type="GO" id="GO:0005506">
    <property type="term" value="F:iron ion binding"/>
    <property type="evidence" value="ECO:0007669"/>
    <property type="project" value="InterPro"/>
</dbReference>